<evidence type="ECO:0000259" key="1">
    <source>
        <dbReference type="PROSITE" id="PS51833"/>
    </source>
</evidence>
<feature type="domain" description="HDOD" evidence="1">
    <location>
        <begin position="16"/>
        <end position="211"/>
    </location>
</feature>
<dbReference type="PROSITE" id="PS51833">
    <property type="entry name" value="HDOD"/>
    <property type="match status" value="1"/>
</dbReference>
<dbReference type="InterPro" id="IPR003607">
    <property type="entry name" value="HD/PDEase_dom"/>
</dbReference>
<reference evidence="2" key="1">
    <citation type="submission" date="2018-06" db="EMBL/GenBank/DDBJ databases">
        <authorList>
            <person name="Zhirakovskaya E."/>
        </authorList>
    </citation>
    <scope>NUCLEOTIDE SEQUENCE</scope>
</reference>
<dbReference type="EMBL" id="UOFO01000088">
    <property type="protein sequence ID" value="VAW86200.1"/>
    <property type="molecule type" value="Genomic_DNA"/>
</dbReference>
<dbReference type="NCBIfam" id="TIGR00277">
    <property type="entry name" value="HDIG"/>
    <property type="match status" value="1"/>
</dbReference>
<dbReference type="InterPro" id="IPR052340">
    <property type="entry name" value="RNase_Y/CdgJ"/>
</dbReference>
<gene>
    <name evidence="2" type="ORF">MNBD_GAMMA16-903</name>
</gene>
<dbReference type="InterPro" id="IPR006675">
    <property type="entry name" value="HDIG_dom"/>
</dbReference>
<accession>A0A3B0ZB35</accession>
<sequence length="288" mass="31719">MIQTRALHLVNEVSDLISLPEVSLKINELVDDPGASVADMAQVISLDVAITTKLLKIANSSFYRFPSRIDTVSRAVTIIGTRELRFLILASSAVRSFDNINNKVIDISSFWRHSVYTAVVSRLLAAKCNVLHKERLFVSGLLHDVGHLVMSHLIPDLVQVIKHREKTANIPIYEAERDVYDIDHAVVGAELLKMWGLPKSLHDVILHHHEPEKSTDYVLETSIVHLANSIAKLGELGSTDLSQAPRVSPVAWEVTGLSPDVIAPVLQDARAQFLEALLLFLPGVAVAS</sequence>
<dbReference type="Gene3D" id="1.10.3210.10">
    <property type="entry name" value="Hypothetical protein af1432"/>
    <property type="match status" value="1"/>
</dbReference>
<dbReference type="InterPro" id="IPR013976">
    <property type="entry name" value="HDOD"/>
</dbReference>
<dbReference type="PANTHER" id="PTHR33525">
    <property type="match status" value="1"/>
</dbReference>
<protein>
    <submittedName>
        <fullName evidence="2">Predicted signal transduction protein</fullName>
    </submittedName>
</protein>
<dbReference type="PANTHER" id="PTHR33525:SF3">
    <property type="entry name" value="RIBONUCLEASE Y"/>
    <property type="match status" value="1"/>
</dbReference>
<dbReference type="CDD" id="cd00077">
    <property type="entry name" value="HDc"/>
    <property type="match status" value="1"/>
</dbReference>
<dbReference type="SUPFAM" id="SSF109604">
    <property type="entry name" value="HD-domain/PDEase-like"/>
    <property type="match status" value="1"/>
</dbReference>
<evidence type="ECO:0000313" key="2">
    <source>
        <dbReference type="EMBL" id="VAW86200.1"/>
    </source>
</evidence>
<organism evidence="2">
    <name type="scientific">hydrothermal vent metagenome</name>
    <dbReference type="NCBI Taxonomy" id="652676"/>
    <lineage>
        <taxon>unclassified sequences</taxon>
        <taxon>metagenomes</taxon>
        <taxon>ecological metagenomes</taxon>
    </lineage>
</organism>
<dbReference type="AlphaFoldDB" id="A0A3B0ZB35"/>
<name>A0A3B0ZB35_9ZZZZ</name>
<proteinExistence type="predicted"/>
<dbReference type="Pfam" id="PF08668">
    <property type="entry name" value="HDOD"/>
    <property type="match status" value="1"/>
</dbReference>